<keyword evidence="2" id="KW-1185">Reference proteome</keyword>
<evidence type="ECO:0000313" key="1">
    <source>
        <dbReference type="EMBL" id="KAF6027844.1"/>
    </source>
</evidence>
<comment type="caution">
    <text evidence="1">The sequence shown here is derived from an EMBL/GenBank/DDBJ whole genome shotgun (WGS) entry which is preliminary data.</text>
</comment>
<accession>A0A7J7JQC7</accession>
<dbReference type="AlphaFoldDB" id="A0A7J7JQC7"/>
<dbReference type="EMBL" id="VXIV02002016">
    <property type="protein sequence ID" value="KAF6027844.1"/>
    <property type="molecule type" value="Genomic_DNA"/>
</dbReference>
<reference evidence="1" key="1">
    <citation type="submission" date="2020-06" db="EMBL/GenBank/DDBJ databases">
        <title>Draft genome of Bugula neritina, a colonial animal packing powerful symbionts and potential medicines.</title>
        <authorList>
            <person name="Rayko M."/>
        </authorList>
    </citation>
    <scope>NUCLEOTIDE SEQUENCE [LARGE SCALE GENOMIC DNA]</scope>
    <source>
        <strain evidence="1">Kwan_BN1</strain>
    </source>
</reference>
<name>A0A7J7JQC7_BUGNE</name>
<dbReference type="Proteomes" id="UP000593567">
    <property type="component" value="Unassembled WGS sequence"/>
</dbReference>
<evidence type="ECO:0000313" key="2">
    <source>
        <dbReference type="Proteomes" id="UP000593567"/>
    </source>
</evidence>
<gene>
    <name evidence="1" type="ORF">EB796_013841</name>
</gene>
<dbReference type="Gene3D" id="3.40.50.300">
    <property type="entry name" value="P-loop containing nucleotide triphosphate hydrolases"/>
    <property type="match status" value="1"/>
</dbReference>
<dbReference type="InterPro" id="IPR027417">
    <property type="entry name" value="P-loop_NTPase"/>
</dbReference>
<proteinExistence type="predicted"/>
<organism evidence="1 2">
    <name type="scientific">Bugula neritina</name>
    <name type="common">Brown bryozoan</name>
    <name type="synonym">Sertularia neritina</name>
    <dbReference type="NCBI Taxonomy" id="10212"/>
    <lineage>
        <taxon>Eukaryota</taxon>
        <taxon>Metazoa</taxon>
        <taxon>Spiralia</taxon>
        <taxon>Lophotrochozoa</taxon>
        <taxon>Bryozoa</taxon>
        <taxon>Gymnolaemata</taxon>
        <taxon>Cheilostomatida</taxon>
        <taxon>Flustrina</taxon>
        <taxon>Buguloidea</taxon>
        <taxon>Bugulidae</taxon>
        <taxon>Bugula</taxon>
    </lineage>
</organism>
<dbReference type="OrthoDB" id="2067at2759"/>
<sequence>MIVVLNKVDLLPLEKRASSIEKVTKRMLKTLENTRFSGSPIVAVAANPGAAENPDLSNCVGVADLIGQ</sequence>
<protein>
    <submittedName>
        <fullName evidence="1">EEFSEC</fullName>
    </submittedName>
</protein>